<dbReference type="InterPro" id="IPR057336">
    <property type="entry name" value="GerAC_N"/>
</dbReference>
<sequence length="406" mass="45638">MLRTLKGFLVFVVLVPTMVSVLTGCWDKLEIEDRALILAMAVDKASPEEQVDEHVTHVKPIKSLQGKMIRLTVQIAVPGRVPLGPGESSGAGEGASNLPVWVVKVFGYTIDDALNTLQQQIADPRTLIHLRVIVVSEEVAKSGLGDVNDYFRRNPQVRRSTWLLISDREAAPFMDVAPPLERVPALYLLAMLQKANDMGKFPADFVGEFWSSESKLGQEGYLPFVSIRQKENILLKGLAYFKDSKMVGHTNALEIGVFMGIMGYNPGGYSPLVEVPDIGVVILNVLRRDTKRQIKMIDGEPHVFLNIKMETSIDEVLSEATIDSESKLKKVEEEFRHTSYDAFENLIRRTQKVNSDIFGFGELIRAHERSYWNEHVKSESDWERLYGELPITTTVKVVVRRIGLTE</sequence>
<dbReference type="PROSITE" id="PS51257">
    <property type="entry name" value="PROKAR_LIPOPROTEIN"/>
    <property type="match status" value="1"/>
</dbReference>
<evidence type="ECO:0000256" key="7">
    <source>
        <dbReference type="ARBA" id="ARBA00023288"/>
    </source>
</evidence>
<dbReference type="Pfam" id="PF05504">
    <property type="entry name" value="Spore_GerAC"/>
    <property type="match status" value="1"/>
</dbReference>
<dbReference type="GO" id="GO:0009847">
    <property type="term" value="P:spore germination"/>
    <property type="evidence" value="ECO:0007669"/>
    <property type="project" value="InterPro"/>
</dbReference>
<keyword evidence="6" id="KW-0564">Palmitate</keyword>
<dbReference type="PANTHER" id="PTHR35789">
    <property type="entry name" value="SPORE GERMINATION PROTEIN B3"/>
    <property type="match status" value="1"/>
</dbReference>
<dbReference type="InterPro" id="IPR008844">
    <property type="entry name" value="Spore_GerAC-like"/>
</dbReference>
<evidence type="ECO:0000256" key="2">
    <source>
        <dbReference type="ARBA" id="ARBA00007886"/>
    </source>
</evidence>
<dbReference type="PANTHER" id="PTHR35789:SF1">
    <property type="entry name" value="SPORE GERMINATION PROTEIN B3"/>
    <property type="match status" value="1"/>
</dbReference>
<accession>A0A3D9IJ54</accession>
<dbReference type="Pfam" id="PF25198">
    <property type="entry name" value="Spore_GerAC_N"/>
    <property type="match status" value="1"/>
</dbReference>
<gene>
    <name evidence="10" type="ORF">DFP95_105253</name>
</gene>
<comment type="similarity">
    <text evidence="2">Belongs to the GerABKC lipoprotein family.</text>
</comment>
<reference evidence="10 11" key="1">
    <citation type="submission" date="2018-07" db="EMBL/GenBank/DDBJ databases">
        <title>Genomic Encyclopedia of Type Strains, Phase III (KMG-III): the genomes of soil and plant-associated and newly described type strains.</title>
        <authorList>
            <person name="Whitman W."/>
        </authorList>
    </citation>
    <scope>NUCLEOTIDE SEQUENCE [LARGE SCALE GENOMIC DNA]</scope>
    <source>
        <strain evidence="10 11">CECT 8236</strain>
    </source>
</reference>
<keyword evidence="11" id="KW-1185">Reference proteome</keyword>
<keyword evidence="7" id="KW-0449">Lipoprotein</keyword>
<dbReference type="InterPro" id="IPR046953">
    <property type="entry name" value="Spore_GerAC-like_C"/>
</dbReference>
<evidence type="ECO:0000256" key="5">
    <source>
        <dbReference type="ARBA" id="ARBA00023136"/>
    </source>
</evidence>
<feature type="domain" description="Spore germination GerAC-like C-terminal" evidence="8">
    <location>
        <begin position="236"/>
        <end position="403"/>
    </location>
</feature>
<dbReference type="RefSeq" id="WP_115992846.1">
    <property type="nucleotide sequence ID" value="NZ_QRDY01000005.1"/>
</dbReference>
<evidence type="ECO:0000256" key="3">
    <source>
        <dbReference type="ARBA" id="ARBA00022544"/>
    </source>
</evidence>
<evidence type="ECO:0000256" key="4">
    <source>
        <dbReference type="ARBA" id="ARBA00022729"/>
    </source>
</evidence>
<dbReference type="GO" id="GO:0016020">
    <property type="term" value="C:membrane"/>
    <property type="evidence" value="ECO:0007669"/>
    <property type="project" value="UniProtKB-SubCell"/>
</dbReference>
<name>A0A3D9IJ54_9BACL</name>
<keyword evidence="3" id="KW-0309">Germination</keyword>
<proteinExistence type="inferred from homology"/>
<dbReference type="Gene3D" id="3.30.300.210">
    <property type="entry name" value="Nutrient germinant receptor protein C, domain 3"/>
    <property type="match status" value="1"/>
</dbReference>
<dbReference type="InterPro" id="IPR038501">
    <property type="entry name" value="Spore_GerAC_C_sf"/>
</dbReference>
<feature type="domain" description="Spore germination protein N-terminal" evidence="9">
    <location>
        <begin position="27"/>
        <end position="226"/>
    </location>
</feature>
<dbReference type="NCBIfam" id="TIGR02887">
    <property type="entry name" value="spore_ger_x_C"/>
    <property type="match status" value="1"/>
</dbReference>
<organism evidence="10 11">
    <name type="scientific">Cohnella lupini</name>
    <dbReference type="NCBI Taxonomy" id="1294267"/>
    <lineage>
        <taxon>Bacteria</taxon>
        <taxon>Bacillati</taxon>
        <taxon>Bacillota</taxon>
        <taxon>Bacilli</taxon>
        <taxon>Bacillales</taxon>
        <taxon>Paenibacillaceae</taxon>
        <taxon>Cohnella</taxon>
    </lineage>
</organism>
<dbReference type="EMBL" id="QRDY01000005">
    <property type="protein sequence ID" value="RED61824.1"/>
    <property type="molecule type" value="Genomic_DNA"/>
</dbReference>
<dbReference type="OrthoDB" id="9816067at2"/>
<evidence type="ECO:0000313" key="10">
    <source>
        <dbReference type="EMBL" id="RED61824.1"/>
    </source>
</evidence>
<protein>
    <submittedName>
        <fullName evidence="10">Spore germination protein KC</fullName>
    </submittedName>
</protein>
<evidence type="ECO:0000313" key="11">
    <source>
        <dbReference type="Proteomes" id="UP000256869"/>
    </source>
</evidence>
<evidence type="ECO:0000259" key="9">
    <source>
        <dbReference type="Pfam" id="PF25198"/>
    </source>
</evidence>
<dbReference type="AlphaFoldDB" id="A0A3D9IJ54"/>
<comment type="caution">
    <text evidence="10">The sequence shown here is derived from an EMBL/GenBank/DDBJ whole genome shotgun (WGS) entry which is preliminary data.</text>
</comment>
<comment type="subcellular location">
    <subcellularLocation>
        <location evidence="1">Membrane</location>
        <topology evidence="1">Lipid-anchor</topology>
    </subcellularLocation>
</comment>
<evidence type="ECO:0000256" key="6">
    <source>
        <dbReference type="ARBA" id="ARBA00023139"/>
    </source>
</evidence>
<evidence type="ECO:0000259" key="8">
    <source>
        <dbReference type="Pfam" id="PF05504"/>
    </source>
</evidence>
<evidence type="ECO:0000256" key="1">
    <source>
        <dbReference type="ARBA" id="ARBA00004635"/>
    </source>
</evidence>
<keyword evidence="4" id="KW-0732">Signal</keyword>
<dbReference type="Proteomes" id="UP000256869">
    <property type="component" value="Unassembled WGS sequence"/>
</dbReference>
<keyword evidence="5" id="KW-0472">Membrane</keyword>